<keyword evidence="8" id="KW-0378">Hydrolase</keyword>
<feature type="disulfide bond" evidence="16">
    <location>
        <begin position="755"/>
        <end position="793"/>
    </location>
</feature>
<feature type="disulfide bond" evidence="16">
    <location>
        <begin position="670"/>
        <end position="695"/>
    </location>
</feature>
<dbReference type="FunFam" id="2.20.100.10:FF:000006">
    <property type="entry name" value="A disintegrin and metalloproteinase with thrombospondin motifs 1"/>
    <property type="match status" value="1"/>
</dbReference>
<feature type="region of interest" description="Disordered" evidence="18">
    <location>
        <begin position="2045"/>
        <end position="2065"/>
    </location>
</feature>
<keyword evidence="22" id="KW-1185">Reference proteome</keyword>
<dbReference type="InterPro" id="IPR050439">
    <property type="entry name" value="ADAMTS_ADAMTS-like"/>
</dbReference>
<evidence type="ECO:0000259" key="20">
    <source>
        <dbReference type="PROSITE" id="PS50900"/>
    </source>
</evidence>
<dbReference type="Pfam" id="PF19030">
    <property type="entry name" value="TSP1_ADAMTS"/>
    <property type="match status" value="3"/>
</dbReference>
<dbReference type="Gene3D" id="2.20.100.10">
    <property type="entry name" value="Thrombospondin type-1 (TSP1) repeat"/>
    <property type="match status" value="4"/>
</dbReference>
<dbReference type="PANTHER" id="PTHR13723">
    <property type="entry name" value="ADAMTS A DISINTEGRIN AND METALLOPROTEASE WITH THROMBOSPONDIN MOTIFS PROTEASE"/>
    <property type="match status" value="1"/>
</dbReference>
<feature type="binding site" evidence="15">
    <location>
        <position position="643"/>
    </location>
    <ligand>
        <name>Ca(2+)</name>
        <dbReference type="ChEBI" id="CHEBI:29108"/>
        <label>1</label>
    </ligand>
</feature>
<feature type="binding site" evidence="15 17">
    <location>
        <position position="590"/>
    </location>
    <ligand>
        <name>Zn(2+)</name>
        <dbReference type="ChEBI" id="CHEBI:29105"/>
        <note>catalytic</note>
    </ligand>
</feature>
<dbReference type="InterPro" id="IPR010909">
    <property type="entry name" value="PLAC"/>
</dbReference>
<keyword evidence="15" id="KW-0106">Calcium</keyword>
<evidence type="ECO:0000256" key="11">
    <source>
        <dbReference type="ARBA" id="ARBA00023145"/>
    </source>
</evidence>
<dbReference type="Gene3D" id="3.40.1620.60">
    <property type="match status" value="1"/>
</dbReference>
<feature type="disulfide bond" evidence="16">
    <location>
        <begin position="766"/>
        <end position="778"/>
    </location>
</feature>
<dbReference type="Pfam" id="PF01421">
    <property type="entry name" value="Reprolysin"/>
    <property type="match status" value="1"/>
</dbReference>
<feature type="binding site" evidence="15">
    <location>
        <position position="646"/>
    </location>
    <ligand>
        <name>Ca(2+)</name>
        <dbReference type="ChEBI" id="CHEBI:29108"/>
        <label>1</label>
    </ligand>
</feature>
<dbReference type="SUPFAM" id="SSF55486">
    <property type="entry name" value="Metalloproteases ('zincins'), catalytic domain"/>
    <property type="match status" value="1"/>
</dbReference>
<evidence type="ECO:0000256" key="8">
    <source>
        <dbReference type="ARBA" id="ARBA00022801"/>
    </source>
</evidence>
<evidence type="ECO:0000256" key="7">
    <source>
        <dbReference type="ARBA" id="ARBA00022737"/>
    </source>
</evidence>
<accession>A0A315VJZ6</accession>
<evidence type="ECO:0000256" key="9">
    <source>
        <dbReference type="ARBA" id="ARBA00022833"/>
    </source>
</evidence>
<comment type="cofactor">
    <cofactor evidence="15">
        <name>Zn(2+)</name>
        <dbReference type="ChEBI" id="CHEBI:29105"/>
    </cofactor>
    <text evidence="15">Binds 1 zinc ion per subunit.</text>
</comment>
<feature type="binding site" evidence="15">
    <location>
        <position position="447"/>
    </location>
    <ligand>
        <name>Ca(2+)</name>
        <dbReference type="ChEBI" id="CHEBI:29108"/>
        <label>1</label>
    </ligand>
</feature>
<dbReference type="PANTHER" id="PTHR13723:SF141">
    <property type="entry name" value="A DISINTEGRIN AND METALLOPROTEINASE WITH THROMBOSPONDIN MOTIFS 2"/>
    <property type="match status" value="1"/>
</dbReference>
<evidence type="ECO:0000256" key="1">
    <source>
        <dbReference type="ARBA" id="ARBA00004498"/>
    </source>
</evidence>
<dbReference type="GO" id="GO:0030198">
    <property type="term" value="P:extracellular matrix organization"/>
    <property type="evidence" value="ECO:0007669"/>
    <property type="project" value="InterPro"/>
</dbReference>
<keyword evidence="3" id="KW-0272">Extracellular matrix</keyword>
<feature type="active site" evidence="14 17">
    <location>
        <position position="587"/>
    </location>
</feature>
<dbReference type="STRING" id="33528.ENSGAFP00000012593"/>
<dbReference type="Gene3D" id="2.60.120.830">
    <property type="match status" value="1"/>
</dbReference>
<dbReference type="InterPro" id="IPR001590">
    <property type="entry name" value="Peptidase_M12B"/>
</dbReference>
<dbReference type="SUPFAM" id="SSF82895">
    <property type="entry name" value="TSP-1 type 1 repeat"/>
    <property type="match status" value="4"/>
</dbReference>
<dbReference type="GO" id="GO:0031012">
    <property type="term" value="C:extracellular matrix"/>
    <property type="evidence" value="ECO:0007669"/>
    <property type="project" value="TreeGrafter"/>
</dbReference>
<dbReference type="SMART" id="SM00209">
    <property type="entry name" value="TSP1"/>
    <property type="match status" value="4"/>
</dbReference>
<dbReference type="Pfam" id="PF19236">
    <property type="entry name" value="ADAMTS_CR_3"/>
    <property type="match status" value="1"/>
</dbReference>
<feature type="compositionally biased region" description="Basic and acidic residues" evidence="18">
    <location>
        <begin position="1921"/>
        <end position="1935"/>
    </location>
</feature>
<feature type="disulfide bond" evidence="16">
    <location>
        <begin position="521"/>
        <end position="570"/>
    </location>
</feature>
<feature type="region of interest" description="Disordered" evidence="18">
    <location>
        <begin position="2078"/>
        <end position="2112"/>
    </location>
</feature>
<evidence type="ECO:0000256" key="10">
    <source>
        <dbReference type="ARBA" id="ARBA00023049"/>
    </source>
</evidence>
<evidence type="ECO:0008006" key="23">
    <source>
        <dbReference type="Google" id="ProtNLM"/>
    </source>
</evidence>
<keyword evidence="6" id="KW-0732">Signal</keyword>
<keyword evidence="12 16" id="KW-1015">Disulfide bond</keyword>
<keyword evidence="7" id="KW-0677">Repeat</keyword>
<feature type="compositionally biased region" description="Polar residues" evidence="18">
    <location>
        <begin position="1874"/>
        <end position="1887"/>
    </location>
</feature>
<dbReference type="InterPro" id="IPR010294">
    <property type="entry name" value="ADAMTS_spacer1"/>
</dbReference>
<feature type="compositionally biased region" description="Polar residues" evidence="18">
    <location>
        <begin position="1513"/>
        <end position="1525"/>
    </location>
</feature>
<keyword evidence="4" id="KW-0645">Protease</keyword>
<dbReference type="InterPro" id="IPR036383">
    <property type="entry name" value="TSP1_rpt_sf"/>
</dbReference>
<proteinExistence type="predicted"/>
<comment type="subcellular location">
    <subcellularLocation>
        <location evidence="1">Secreted</location>
        <location evidence="1">Extracellular space</location>
        <location evidence="1">Extracellular matrix</location>
    </subcellularLocation>
</comment>
<feature type="compositionally biased region" description="Basic and acidic residues" evidence="18">
    <location>
        <begin position="375"/>
        <end position="403"/>
    </location>
</feature>
<comment type="caution">
    <text evidence="17">Lacks conserved residue(s) required for the propagation of feature annotation.</text>
</comment>
<feature type="binding site" evidence="15 17">
    <location>
        <position position="596"/>
    </location>
    <ligand>
        <name>Zn(2+)</name>
        <dbReference type="ChEBI" id="CHEBI:29105"/>
        <note>catalytic</note>
    </ligand>
</feature>
<dbReference type="InterPro" id="IPR013273">
    <property type="entry name" value="ADAMTS/ADAMTS-like"/>
</dbReference>
<dbReference type="GO" id="GO:0004222">
    <property type="term" value="F:metalloendopeptidase activity"/>
    <property type="evidence" value="ECO:0007669"/>
    <property type="project" value="InterPro"/>
</dbReference>
<feature type="compositionally biased region" description="Polar residues" evidence="18">
    <location>
        <begin position="1736"/>
        <end position="1757"/>
    </location>
</feature>
<dbReference type="InterPro" id="IPR024079">
    <property type="entry name" value="MetalloPept_cat_dom_sf"/>
</dbReference>
<keyword evidence="13" id="KW-0325">Glycoprotein</keyword>
<reference evidence="21 22" key="1">
    <citation type="journal article" date="2018" name="G3 (Bethesda)">
        <title>A High-Quality Reference Genome for the Invasive Mosquitofish Gambusia affinis Using a Chicago Library.</title>
        <authorList>
            <person name="Hoffberg S.L."/>
            <person name="Troendle N.J."/>
            <person name="Glenn T.C."/>
            <person name="Mahmud O."/>
            <person name="Louha S."/>
            <person name="Chalopin D."/>
            <person name="Bennetzen J.L."/>
            <person name="Mauricio R."/>
        </authorList>
    </citation>
    <scope>NUCLEOTIDE SEQUENCE [LARGE SCALE GENOMIC DNA]</scope>
    <source>
        <strain evidence="21">NE01/NJP1002.9</strain>
        <tissue evidence="21">Muscle</tissue>
    </source>
</reference>
<feature type="compositionally biased region" description="Low complexity" evidence="18">
    <location>
        <begin position="1888"/>
        <end position="1900"/>
    </location>
</feature>
<dbReference type="GO" id="GO:0006508">
    <property type="term" value="P:proteolysis"/>
    <property type="evidence" value="ECO:0007669"/>
    <property type="project" value="UniProtKB-KW"/>
</dbReference>
<comment type="caution">
    <text evidence="21">The sequence shown here is derived from an EMBL/GenBank/DDBJ whole genome shotgun (WGS) entry which is preliminary data.</text>
</comment>
<feature type="compositionally biased region" description="Polar residues" evidence="18">
    <location>
        <begin position="2078"/>
        <end position="2100"/>
    </location>
</feature>
<organism evidence="21 22">
    <name type="scientific">Gambusia affinis</name>
    <name type="common">Western mosquitofish</name>
    <name type="synonym">Heterandria affinis</name>
    <dbReference type="NCBI Taxonomy" id="33528"/>
    <lineage>
        <taxon>Eukaryota</taxon>
        <taxon>Metazoa</taxon>
        <taxon>Chordata</taxon>
        <taxon>Craniata</taxon>
        <taxon>Vertebrata</taxon>
        <taxon>Euteleostomi</taxon>
        <taxon>Actinopterygii</taxon>
        <taxon>Neopterygii</taxon>
        <taxon>Teleostei</taxon>
        <taxon>Neoteleostei</taxon>
        <taxon>Acanthomorphata</taxon>
        <taxon>Ovalentaria</taxon>
        <taxon>Atherinomorphae</taxon>
        <taxon>Cyprinodontiformes</taxon>
        <taxon>Poeciliidae</taxon>
        <taxon>Poeciliinae</taxon>
        <taxon>Gambusia</taxon>
    </lineage>
</organism>
<evidence type="ECO:0000256" key="2">
    <source>
        <dbReference type="ARBA" id="ARBA00022525"/>
    </source>
</evidence>
<dbReference type="Gene3D" id="3.40.390.10">
    <property type="entry name" value="Collagenase (Catalytic Domain)"/>
    <property type="match status" value="1"/>
</dbReference>
<dbReference type="PRINTS" id="PR01857">
    <property type="entry name" value="ADAMTSFAMILY"/>
</dbReference>
<feature type="disulfide bond" evidence="16">
    <location>
        <begin position="717"/>
        <end position="728"/>
    </location>
</feature>
<dbReference type="Proteomes" id="UP000250572">
    <property type="component" value="Unassembled WGS sequence"/>
</dbReference>
<evidence type="ECO:0000313" key="21">
    <source>
        <dbReference type="EMBL" id="PWA23668.1"/>
    </source>
</evidence>
<feature type="compositionally biased region" description="Polar residues" evidence="18">
    <location>
        <begin position="1574"/>
        <end position="1589"/>
    </location>
</feature>
<feature type="disulfide bond" evidence="16">
    <location>
        <begin position="690"/>
        <end position="723"/>
    </location>
</feature>
<feature type="compositionally biased region" description="Low complexity" evidence="18">
    <location>
        <begin position="1937"/>
        <end position="1948"/>
    </location>
</feature>
<feature type="compositionally biased region" description="Basic residues" evidence="18">
    <location>
        <begin position="1763"/>
        <end position="1772"/>
    </location>
</feature>
<evidence type="ECO:0000259" key="19">
    <source>
        <dbReference type="PROSITE" id="PS50215"/>
    </source>
</evidence>
<feature type="compositionally biased region" description="Polar residues" evidence="18">
    <location>
        <begin position="1482"/>
        <end position="1505"/>
    </location>
</feature>
<feature type="disulfide bond" evidence="16">
    <location>
        <begin position="681"/>
        <end position="704"/>
    </location>
</feature>
<sequence length="2262" mass="249437">MKKSNATFTQMLPLGNSKRIWLVSVSEEVEEMPSSLPLSAPADLNSYACAKPSHSAMSLTISADLLLLIGVMSREYSNSRPKHSLKTGTRTAPDPTRDKGLTLLITAMVRFLISTGLEETGEFVDRERERERKGENGILRRPKLTVGRSVCQTTLGQCFDAITHFQVTLDGVYCDNPSLCNPPTPTMPVRIDPAMSPGPTCHLFFSDGLSSAFCLAGMIRTEKEEFFIEPVERGDGVIEKEEDGGGGRTHIIYRSSAVKKVPISSPAADYHSRVSSPASKLPAGPPLSRQSACRSAAFKLNKSLGIIAGCGRPLLQSAASDAALSLMKLFWPTFCLSIRYATSQPKGRKLEEDEMVFRVSVELHVTGQESGVTAEGEKDGDRRGEERSKEDKPYHWTGDLAKDDEKGADLGGLMDLESLYRGVQQSINNTRASRVRRQSLDRAYNIEVLLGVDDSVVQFHGKEHVQKYLLTLMNIVNEIYHDDSLGAKINVVLVRIIMLGYGKSMSLIELGNPSQSLENVCRWAFLQQKQDTGDAEYHDHAIFLTRQEFGPTGMQGYAPVTGMCHPVRSCTLNHEDGFSSAFVVAHETGHVLGMEHDGQGNRCGDEVPMGSIMAPLVQAAFHRFQWSRCSMQELGRYLQSYDCLRDDPFDHNWPSLPQLPGLHYSMNEQCRFDFGVGYTMCTAYRTFDPCKQLWCSHPDNPFFCKTKKGPPIDGTMCGNGKHCFKGHCIWLTPDIMKQDGNWGSWSEYGQCSRTCGGGVQFRTRNCDNPSPANGGRPCRGATYQFQMCNTNECEDIYSDPREEQCHASEYINKHLWLPYEHPDPNKRCHLYCQSKETRDVVLMEKLVLDGTLCSYKDPHSVCVRGECEKVGCDGVVGSSKQEDKCGVCGGDNSSCKTFKDTIMRTAKKQGFLKVLEIPRGARHLLIQELKPTSHTFAVKNVASGLFFLNGENDYPESRSVIEKGVEWEYENDNDKETVQTTGPLRHGILIMMKLHGDEDVNLSYKYMMNMDGDSNIQDNMLVEDSAYEWAPKRWSYCSKACGGGKQYLRYGCRRKVDSKMVHKSFCNKSNMKPRGDIRDCNQKPCPPPIWVTGEWQNCSKPCGKTGMQVRSVTCVQPSEDNTTRLIHNKHCSDDRPESRRSCNRHPCPTQWRVGPWSQCSVTCGNGTQQRQALCHTRDNTIGLCLDSKPDTIRVCRLEPCRKGSSDLNKNGNILIQWLSRPNPNYPRISSRLPCKGDRSVFCRMETLQHYCSLPDFWRLCCKTCSTISSTKPDPNSTATSTFNITATPTPSTNILSTIFTTTQPTNTAIPTTSTSTITQVPALRTITLDSTESSPTSTKTIPTHQLLATSIPFIPTVFSGSASPSTNTRLEASTTPDLFSIKSSLRPSTIISTHPADKVSSPSFSTKYPASTIQTLYSISSSSTTKETPTHPPAQTSVFFLPTISPNAITTPSTSHANAEITEPLLQRTSTTSTAGTASAQVLASTPTPVTSPIESTTKTVTRQKYNPDKKIQPQTKKSVVPSQESGKKEIPQRNTTKKYVPPRNNLPKKTSITAKTGTPKKTIASHSNVKKATPTNMIPTPTAKSTLPNRPPKKTITPKTKVIKTSPPSTSPKRNILPNPTMKKATTTTKETSPSTPAAKKKSLQDKPPKKTIPSNTKVIKTNPPSTSPKTNILPNPTMKESTPTNTTSKVTSPSTHTPKKKTLQDKHPKKTILPNTKVIKTNPPSTGVKKIIISNPTMKKATPTNTTKGPSPSTDTAKKTLQNRHPKKSIAPRTKVIKTNPPSTSPKKTSPPKKSILPKTKVIKTNPPNINLKKNILAKKTPSNTTPSNPSAKRTTPLNNTPSNIYPSNSTVKMSIPENTAPRMIVPKNSMKKTNPPYTGTRNASTPNTTPKKTTVVNDPSKRKTPNITSKKTVPAKNIPEKKTKSPPKKEVSLKANPKKTTAPKKIFTKPPQTKANIKHNPKKAPESARSKVNVKQNKVKEIKTNRKQNTSYFTTSSTPYQVFSSMVPSSSVVQVTVVNLSPSDSKVSPSFISRDAPVTDRTPVMHCSSTEKESITPDPSDDFITPLNDINTEADTRTIPSSEITVTSSGEATSWTYPSGDDNKESYSSSGVVTDTVVLEDGLSMVIPIINGEDTTERAFPPWLDLPDYIPVGVPISTTASDLPASPVPTAVPHTKVEQVTVSPEIISTLKPLQNAAENNESNSIAVFDNRVIVAESDISQNNLIPRHLRERTRNKRIQELLEEKRNFLLRMKRGNTEQ</sequence>
<feature type="domain" description="PLAC" evidence="20">
    <location>
        <begin position="1230"/>
        <end position="1268"/>
    </location>
</feature>
<feature type="binding site" evidence="15">
    <location>
        <position position="447"/>
    </location>
    <ligand>
        <name>Ca(2+)</name>
        <dbReference type="ChEBI" id="CHEBI:29108"/>
        <label>2</label>
    </ligand>
</feature>
<feature type="compositionally biased region" description="Low complexity" evidence="18">
    <location>
        <begin position="1811"/>
        <end position="1822"/>
    </location>
</feature>
<feature type="region of interest" description="Disordered" evidence="18">
    <location>
        <begin position="1469"/>
        <end position="1980"/>
    </location>
</feature>
<keyword evidence="9 15" id="KW-0862">Zinc</keyword>
<feature type="binding site" evidence="15">
    <location>
        <position position="539"/>
    </location>
    <ligand>
        <name>Ca(2+)</name>
        <dbReference type="ChEBI" id="CHEBI:29108"/>
        <label>1</label>
    </ligand>
</feature>
<evidence type="ECO:0000256" key="15">
    <source>
        <dbReference type="PIRSR" id="PIRSR613273-2"/>
    </source>
</evidence>
<dbReference type="Pfam" id="PF17771">
    <property type="entry name" value="ADAMTS_CR_2"/>
    <property type="match status" value="1"/>
</dbReference>
<feature type="compositionally biased region" description="Low complexity" evidence="18">
    <location>
        <begin position="1688"/>
        <end position="1698"/>
    </location>
</feature>
<dbReference type="InterPro" id="IPR041645">
    <property type="entry name" value="ADAMTS_CR_2"/>
</dbReference>
<feature type="domain" description="Peptidase M12B" evidence="19">
    <location>
        <begin position="444"/>
        <end position="648"/>
    </location>
</feature>
<keyword evidence="11" id="KW-0865">Zymogen</keyword>
<keyword evidence="5 15" id="KW-0479">Metal-binding</keyword>
<dbReference type="Pfam" id="PF05986">
    <property type="entry name" value="ADAMTS_spacer1"/>
    <property type="match status" value="1"/>
</dbReference>
<evidence type="ECO:0000256" key="13">
    <source>
        <dbReference type="ARBA" id="ARBA00023180"/>
    </source>
</evidence>
<feature type="compositionally biased region" description="Polar residues" evidence="18">
    <location>
        <begin position="1654"/>
        <end position="1687"/>
    </location>
</feature>
<dbReference type="PROSITE" id="PS50092">
    <property type="entry name" value="TSP1"/>
    <property type="match status" value="3"/>
</dbReference>
<evidence type="ECO:0000256" key="6">
    <source>
        <dbReference type="ARBA" id="ARBA00022729"/>
    </source>
</evidence>
<feature type="region of interest" description="Disordered" evidence="18">
    <location>
        <begin position="368"/>
        <end position="403"/>
    </location>
</feature>
<feature type="binding site" evidence="15">
    <location>
        <position position="646"/>
    </location>
    <ligand>
        <name>Ca(2+)</name>
        <dbReference type="ChEBI" id="CHEBI:29108"/>
        <label>2</label>
    </ligand>
</feature>
<dbReference type="FunFam" id="3.40.1620.60:FF:000001">
    <property type="entry name" value="A disintegrin and metalloproteinase with thrombospondin motifs 3"/>
    <property type="match status" value="1"/>
</dbReference>
<dbReference type="Pfam" id="PF00090">
    <property type="entry name" value="TSP_1"/>
    <property type="match status" value="1"/>
</dbReference>
<feature type="compositionally biased region" description="Low complexity" evidence="18">
    <location>
        <begin position="1780"/>
        <end position="1802"/>
    </location>
</feature>
<dbReference type="InterPro" id="IPR045371">
    <property type="entry name" value="ADAMTS_CR_3"/>
</dbReference>
<feature type="compositionally biased region" description="Low complexity" evidence="18">
    <location>
        <begin position="1621"/>
        <end position="1639"/>
    </location>
</feature>
<feature type="compositionally biased region" description="Low complexity" evidence="18">
    <location>
        <begin position="1469"/>
        <end position="1480"/>
    </location>
</feature>
<feature type="disulfide bond" evidence="16">
    <location>
        <begin position="751"/>
        <end position="788"/>
    </location>
</feature>
<feature type="compositionally biased region" description="Polar residues" evidence="18">
    <location>
        <begin position="1548"/>
        <end position="1557"/>
    </location>
</feature>
<evidence type="ECO:0000256" key="17">
    <source>
        <dbReference type="PROSITE-ProRule" id="PRU00276"/>
    </source>
</evidence>
<dbReference type="PROSITE" id="PS50215">
    <property type="entry name" value="ADAM_MEPRO"/>
    <property type="match status" value="1"/>
</dbReference>
<protein>
    <recommendedName>
        <fullName evidence="23">Peptidase M12B domain-containing protein</fullName>
    </recommendedName>
</protein>
<feature type="disulfide bond" evidence="16">
    <location>
        <begin position="564"/>
        <end position="643"/>
    </location>
</feature>
<feature type="compositionally biased region" description="Polar residues" evidence="18">
    <location>
        <begin position="1823"/>
        <end position="1855"/>
    </location>
</feature>
<feature type="compositionally biased region" description="Low complexity" evidence="18">
    <location>
        <begin position="1595"/>
        <end position="1614"/>
    </location>
</feature>
<dbReference type="EMBL" id="NHOQ01001578">
    <property type="protein sequence ID" value="PWA23668.1"/>
    <property type="molecule type" value="Genomic_DNA"/>
</dbReference>
<evidence type="ECO:0000256" key="18">
    <source>
        <dbReference type="SAM" id="MobiDB-lite"/>
    </source>
</evidence>
<evidence type="ECO:0000256" key="14">
    <source>
        <dbReference type="PIRSR" id="PIRSR613273-1"/>
    </source>
</evidence>
<evidence type="ECO:0000256" key="12">
    <source>
        <dbReference type="ARBA" id="ARBA00023157"/>
    </source>
</evidence>
<feature type="region of interest" description="Disordered" evidence="18">
    <location>
        <begin position="78"/>
        <end position="97"/>
    </location>
</feature>
<evidence type="ECO:0000256" key="3">
    <source>
        <dbReference type="ARBA" id="ARBA00022530"/>
    </source>
</evidence>
<keyword evidence="10" id="KW-0482">Metalloprotease</keyword>
<evidence type="ECO:0000256" key="4">
    <source>
        <dbReference type="ARBA" id="ARBA00022670"/>
    </source>
</evidence>
<gene>
    <name evidence="21" type="ORF">CCH79_00006048</name>
</gene>
<dbReference type="InterPro" id="IPR000884">
    <property type="entry name" value="TSP1_rpt"/>
</dbReference>
<evidence type="ECO:0000256" key="5">
    <source>
        <dbReference type="ARBA" id="ARBA00022723"/>
    </source>
</evidence>
<dbReference type="GO" id="GO:0046872">
    <property type="term" value="F:metal ion binding"/>
    <property type="evidence" value="ECO:0007669"/>
    <property type="project" value="UniProtKB-KW"/>
</dbReference>
<keyword evidence="2" id="KW-0964">Secreted</keyword>
<evidence type="ECO:0000313" key="22">
    <source>
        <dbReference type="Proteomes" id="UP000250572"/>
    </source>
</evidence>
<dbReference type="FunFam" id="3.40.390.10:FF:000008">
    <property type="entry name" value="A disintegrin and metalloproteinase with thrombospondin motifs 3"/>
    <property type="match status" value="1"/>
</dbReference>
<feature type="binding site" evidence="15 17">
    <location>
        <position position="586"/>
    </location>
    <ligand>
        <name>Zn(2+)</name>
        <dbReference type="ChEBI" id="CHEBI:29105"/>
        <note>catalytic</note>
    </ligand>
</feature>
<dbReference type="PROSITE" id="PS50900">
    <property type="entry name" value="PLAC"/>
    <property type="match status" value="1"/>
</dbReference>
<dbReference type="CDD" id="cd04273">
    <property type="entry name" value="ZnMc_ADAMTS_like"/>
    <property type="match status" value="1"/>
</dbReference>
<name>A0A315VJZ6_GAMAF</name>
<feature type="disulfide bond" evidence="16">
    <location>
        <begin position="603"/>
        <end position="629"/>
    </location>
</feature>
<evidence type="ECO:0000256" key="16">
    <source>
        <dbReference type="PIRSR" id="PIRSR613273-3"/>
    </source>
</evidence>